<evidence type="ECO:0000256" key="1">
    <source>
        <dbReference type="SAM" id="Phobius"/>
    </source>
</evidence>
<keyword evidence="1" id="KW-0812">Transmembrane</keyword>
<dbReference type="OrthoDB" id="8481133at2"/>
<keyword evidence="1" id="KW-0472">Membrane</keyword>
<feature type="transmembrane region" description="Helical" evidence="1">
    <location>
        <begin position="42"/>
        <end position="61"/>
    </location>
</feature>
<proteinExistence type="predicted"/>
<gene>
    <name evidence="2" type="ORF">BTE48_09515</name>
</gene>
<evidence type="ECO:0008006" key="4">
    <source>
        <dbReference type="Google" id="ProtNLM"/>
    </source>
</evidence>
<dbReference type="STRING" id="64969.SAMN02745127_01547"/>
<keyword evidence="3" id="KW-1185">Reference proteome</keyword>
<evidence type="ECO:0000313" key="2">
    <source>
        <dbReference type="EMBL" id="OPX55393.1"/>
    </source>
</evidence>
<dbReference type="EMBL" id="MTSM01000010">
    <property type="protein sequence ID" value="OPX55393.1"/>
    <property type="molecule type" value="Genomic_DNA"/>
</dbReference>
<dbReference type="Proteomes" id="UP000191418">
    <property type="component" value="Unassembled WGS sequence"/>
</dbReference>
<comment type="caution">
    <text evidence="2">The sequence shown here is derived from an EMBL/GenBank/DDBJ whole genome shotgun (WGS) entry which is preliminary data.</text>
</comment>
<reference evidence="2 3" key="1">
    <citation type="submission" date="2017-01" db="EMBL/GenBank/DDBJ databases">
        <title>Genome Sequencing of a Marine Spirillum, Oceanospirillum multiglobuliferum ATCC 33336, from Japan.</title>
        <authorList>
            <person name="Carney J.G."/>
            <person name="Trachtenberg A.M."/>
            <person name="Rheaume B.A."/>
            <person name="Linnane J.D."/>
            <person name="Pitts N.L."/>
            <person name="Mykles D.L."/>
            <person name="Maclea K.S."/>
        </authorList>
    </citation>
    <scope>NUCLEOTIDE SEQUENCE [LARGE SCALE GENOMIC DNA]</scope>
    <source>
        <strain evidence="2 3">ATCC 33336</strain>
    </source>
</reference>
<evidence type="ECO:0000313" key="3">
    <source>
        <dbReference type="Proteomes" id="UP000191418"/>
    </source>
</evidence>
<accession>A0A1T4PNV3</accession>
<dbReference type="Pfam" id="PF11391">
    <property type="entry name" value="DUF2798"/>
    <property type="match status" value="1"/>
</dbReference>
<sequence length="76" mass="8611">MLPKKYLPFVTPLLMSILMVFVMTGVVTAANTGIEGAFFQRWAHAYMVAWPIAFLFIYFMGKRVQAFAARICSLES</sequence>
<organism evidence="2 3">
    <name type="scientific">Oceanospirillum multiglobuliferum</name>
    <dbReference type="NCBI Taxonomy" id="64969"/>
    <lineage>
        <taxon>Bacteria</taxon>
        <taxon>Pseudomonadati</taxon>
        <taxon>Pseudomonadota</taxon>
        <taxon>Gammaproteobacteria</taxon>
        <taxon>Oceanospirillales</taxon>
        <taxon>Oceanospirillaceae</taxon>
        <taxon>Oceanospirillum</taxon>
    </lineage>
</organism>
<name>A0A1T4PNV3_9GAMM</name>
<dbReference type="AlphaFoldDB" id="A0A1T4PNV3"/>
<dbReference type="InterPro" id="IPR021529">
    <property type="entry name" value="DUF2798"/>
</dbReference>
<keyword evidence="1" id="KW-1133">Transmembrane helix</keyword>
<dbReference type="RefSeq" id="WP_078745153.1">
    <property type="nucleotide sequence ID" value="NZ_FUXG01000009.1"/>
</dbReference>
<protein>
    <recommendedName>
        <fullName evidence="4">DUF2798 domain-containing protein</fullName>
    </recommendedName>
</protein>
<feature type="transmembrane region" description="Helical" evidence="1">
    <location>
        <begin position="7"/>
        <end position="30"/>
    </location>
</feature>